<dbReference type="EMBL" id="JAVREO010000002">
    <property type="protein sequence ID" value="MDT0265575.1"/>
    <property type="molecule type" value="Genomic_DNA"/>
</dbReference>
<name>A0ABU2JKQ8_9ACTN</name>
<proteinExistence type="predicted"/>
<dbReference type="RefSeq" id="WP_311665011.1">
    <property type="nucleotide sequence ID" value="NZ_JAVREO010000002.1"/>
</dbReference>
<gene>
    <name evidence="1" type="ORF">RM844_04635</name>
</gene>
<dbReference type="Proteomes" id="UP001183410">
    <property type="component" value="Unassembled WGS sequence"/>
</dbReference>
<organism evidence="1 2">
    <name type="scientific">Streptomyces chisholmiae</name>
    <dbReference type="NCBI Taxonomy" id="3075540"/>
    <lineage>
        <taxon>Bacteria</taxon>
        <taxon>Bacillati</taxon>
        <taxon>Actinomycetota</taxon>
        <taxon>Actinomycetes</taxon>
        <taxon>Kitasatosporales</taxon>
        <taxon>Streptomycetaceae</taxon>
        <taxon>Streptomyces</taxon>
    </lineage>
</organism>
<keyword evidence="2" id="KW-1185">Reference proteome</keyword>
<accession>A0ABU2JKQ8</accession>
<evidence type="ECO:0000313" key="2">
    <source>
        <dbReference type="Proteomes" id="UP001183410"/>
    </source>
</evidence>
<protein>
    <submittedName>
        <fullName evidence="1">Uncharacterized protein</fullName>
    </submittedName>
</protein>
<comment type="caution">
    <text evidence="1">The sequence shown here is derived from an EMBL/GenBank/DDBJ whole genome shotgun (WGS) entry which is preliminary data.</text>
</comment>
<evidence type="ECO:0000313" key="1">
    <source>
        <dbReference type="EMBL" id="MDT0265575.1"/>
    </source>
</evidence>
<sequence length="191" mass="20847">MTRRGRLAYADERHFDRDAGGILWRRAPSTPGKGKPDFAGIHPLRQRLAMADLRCQVCGGPADHNDDGILWLLGDDPDNPGSWPQGMETMHPPVCLPCATLSVRSCPHLRRHFVALRVQTGTLAGVFGALYQPGPLGPVLVDAAGIPFGDPQIQWVIASQLVVTLDAFTFTDLEAEVETARSITSDPRHHE</sequence>
<reference evidence="2" key="1">
    <citation type="submission" date="2023-07" db="EMBL/GenBank/DDBJ databases">
        <title>30 novel species of actinomycetes from the DSMZ collection.</title>
        <authorList>
            <person name="Nouioui I."/>
        </authorList>
    </citation>
    <scope>NUCLEOTIDE SEQUENCE [LARGE SCALE GENOMIC DNA]</scope>
    <source>
        <strain evidence="2">DSM 44915</strain>
    </source>
</reference>